<dbReference type="EMBL" id="JAFBEC010000008">
    <property type="protein sequence ID" value="MBM7633811.1"/>
    <property type="molecule type" value="Genomic_DNA"/>
</dbReference>
<gene>
    <name evidence="1" type="ORF">JOD17_002907</name>
</gene>
<protein>
    <submittedName>
        <fullName evidence="1">Uncharacterized protein</fullName>
    </submittedName>
</protein>
<evidence type="ECO:0000313" key="1">
    <source>
        <dbReference type="EMBL" id="MBM7633811.1"/>
    </source>
</evidence>
<organism evidence="1 2">
    <name type="scientific">Geomicrobium sediminis</name>
    <dbReference type="NCBI Taxonomy" id="1347788"/>
    <lineage>
        <taxon>Bacteria</taxon>
        <taxon>Bacillati</taxon>
        <taxon>Bacillota</taxon>
        <taxon>Bacilli</taxon>
        <taxon>Bacillales</taxon>
        <taxon>Geomicrobium</taxon>
    </lineage>
</organism>
<reference evidence="1 2" key="1">
    <citation type="submission" date="2021-01" db="EMBL/GenBank/DDBJ databases">
        <title>Genomic Encyclopedia of Type Strains, Phase IV (KMG-IV): sequencing the most valuable type-strain genomes for metagenomic binning, comparative biology and taxonomic classification.</title>
        <authorList>
            <person name="Goeker M."/>
        </authorList>
    </citation>
    <scope>NUCLEOTIDE SEQUENCE [LARGE SCALE GENOMIC DNA]</scope>
    <source>
        <strain evidence="1 2">DSM 25540</strain>
    </source>
</reference>
<dbReference type="Proteomes" id="UP000741863">
    <property type="component" value="Unassembled WGS sequence"/>
</dbReference>
<evidence type="ECO:0000313" key="2">
    <source>
        <dbReference type="Proteomes" id="UP000741863"/>
    </source>
</evidence>
<dbReference type="RefSeq" id="WP_204698522.1">
    <property type="nucleotide sequence ID" value="NZ_JAFBEC010000008.1"/>
</dbReference>
<sequence length="121" mass="13976">MKTTVKAKKVSLKTSNEIETFGILSHGNNRILKTNKRMINLIGEMRASFLDINQYGLENCIMAYGEEIVSGTYYLELEDKNIYGNVLFFGKSNQFLTDFPIEAIEDLNRFINNHIKMQKDE</sequence>
<comment type="caution">
    <text evidence="1">The sequence shown here is derived from an EMBL/GenBank/DDBJ whole genome shotgun (WGS) entry which is preliminary data.</text>
</comment>
<name>A0ABS2PFC1_9BACL</name>
<proteinExistence type="predicted"/>
<keyword evidence="2" id="KW-1185">Reference proteome</keyword>
<accession>A0ABS2PFC1</accession>